<evidence type="ECO:0000256" key="5">
    <source>
        <dbReference type="ARBA" id="ARBA00022692"/>
    </source>
</evidence>
<protein>
    <submittedName>
        <fullName evidence="9">AI-2E family transporter</fullName>
    </submittedName>
</protein>
<dbReference type="Pfam" id="PF01594">
    <property type="entry name" value="AI-2E_transport"/>
    <property type="match status" value="1"/>
</dbReference>
<keyword evidence="3" id="KW-0813">Transport</keyword>
<evidence type="ECO:0000256" key="2">
    <source>
        <dbReference type="ARBA" id="ARBA00009773"/>
    </source>
</evidence>
<keyword evidence="5 8" id="KW-0812">Transmembrane</keyword>
<dbReference type="Proteomes" id="UP001163726">
    <property type="component" value="Chromosome"/>
</dbReference>
<dbReference type="PANTHER" id="PTHR21716">
    <property type="entry name" value="TRANSMEMBRANE PROTEIN"/>
    <property type="match status" value="1"/>
</dbReference>
<comment type="similarity">
    <text evidence="2">Belongs to the autoinducer-2 exporter (AI-2E) (TC 2.A.86) family.</text>
</comment>
<keyword evidence="6 8" id="KW-1133">Transmembrane helix</keyword>
<keyword evidence="7 8" id="KW-0472">Membrane</keyword>
<feature type="transmembrane region" description="Helical" evidence="8">
    <location>
        <begin position="216"/>
        <end position="233"/>
    </location>
</feature>
<keyword evidence="4" id="KW-1003">Cell membrane</keyword>
<evidence type="ECO:0000256" key="8">
    <source>
        <dbReference type="SAM" id="Phobius"/>
    </source>
</evidence>
<proteinExistence type="inferred from homology"/>
<accession>A0ABY7AJ62</accession>
<evidence type="ECO:0000256" key="7">
    <source>
        <dbReference type="ARBA" id="ARBA00023136"/>
    </source>
</evidence>
<feature type="transmembrane region" description="Helical" evidence="8">
    <location>
        <begin position="306"/>
        <end position="331"/>
    </location>
</feature>
<name>A0ABY7AJ62_9ALTE</name>
<feature type="transmembrane region" description="Helical" evidence="8">
    <location>
        <begin position="20"/>
        <end position="52"/>
    </location>
</feature>
<dbReference type="InterPro" id="IPR002549">
    <property type="entry name" value="AI-2E-like"/>
</dbReference>
<reference evidence="9" key="1">
    <citation type="submission" date="2022-10" db="EMBL/GenBank/DDBJ databases">
        <title>Catenovulum adriacola sp. nov. isolated in the Harbour of Susak.</title>
        <authorList>
            <person name="Schoch T."/>
            <person name="Reich S.J."/>
            <person name="Stoeferle S."/>
            <person name="Flaiz M."/>
            <person name="Kazda M."/>
            <person name="Riedel C.U."/>
            <person name="Duerre P."/>
        </authorList>
    </citation>
    <scope>NUCLEOTIDE SEQUENCE</scope>
    <source>
        <strain evidence="9">TS8</strain>
    </source>
</reference>
<evidence type="ECO:0000313" key="10">
    <source>
        <dbReference type="Proteomes" id="UP001163726"/>
    </source>
</evidence>
<comment type="subcellular location">
    <subcellularLocation>
        <location evidence="1">Cell membrane</location>
        <topology evidence="1">Multi-pass membrane protein</topology>
    </subcellularLocation>
</comment>
<dbReference type="PANTHER" id="PTHR21716:SF53">
    <property type="entry name" value="PERMEASE PERM-RELATED"/>
    <property type="match status" value="1"/>
</dbReference>
<evidence type="ECO:0000256" key="3">
    <source>
        <dbReference type="ARBA" id="ARBA00022448"/>
    </source>
</evidence>
<evidence type="ECO:0000313" key="9">
    <source>
        <dbReference type="EMBL" id="WAJ69489.1"/>
    </source>
</evidence>
<feature type="transmembrane region" description="Helical" evidence="8">
    <location>
        <begin position="277"/>
        <end position="300"/>
    </location>
</feature>
<feature type="transmembrane region" description="Helical" evidence="8">
    <location>
        <begin position="68"/>
        <end position="93"/>
    </location>
</feature>
<dbReference type="EMBL" id="CP109965">
    <property type="protein sequence ID" value="WAJ69489.1"/>
    <property type="molecule type" value="Genomic_DNA"/>
</dbReference>
<gene>
    <name evidence="9" type="ORF">OLW01_09920</name>
</gene>
<evidence type="ECO:0000256" key="4">
    <source>
        <dbReference type="ARBA" id="ARBA00022475"/>
    </source>
</evidence>
<dbReference type="RefSeq" id="WP_268073734.1">
    <property type="nucleotide sequence ID" value="NZ_CP109965.1"/>
</dbReference>
<feature type="transmembrane region" description="Helical" evidence="8">
    <location>
        <begin position="155"/>
        <end position="177"/>
    </location>
</feature>
<feature type="transmembrane region" description="Helical" evidence="8">
    <location>
        <begin position="239"/>
        <end position="265"/>
    </location>
</feature>
<evidence type="ECO:0000256" key="1">
    <source>
        <dbReference type="ARBA" id="ARBA00004651"/>
    </source>
</evidence>
<keyword evidence="10" id="KW-1185">Reference proteome</keyword>
<evidence type="ECO:0000256" key="6">
    <source>
        <dbReference type="ARBA" id="ARBA00022989"/>
    </source>
</evidence>
<organism evidence="9 10">
    <name type="scientific">Catenovulum adriaticum</name>
    <dbReference type="NCBI Taxonomy" id="2984846"/>
    <lineage>
        <taxon>Bacteria</taxon>
        <taxon>Pseudomonadati</taxon>
        <taxon>Pseudomonadota</taxon>
        <taxon>Gammaproteobacteria</taxon>
        <taxon>Alteromonadales</taxon>
        <taxon>Alteromonadaceae</taxon>
        <taxon>Catenovulum</taxon>
    </lineage>
</organism>
<sequence length="360" mass="39756">MLDFIINWYHKRFSDPDAITLALILVFIFFGLVLLGDILAPVIVALVIAYLLEWPISHLTCLGVRRSLAVGAVVVVFICLCIISFLGLTPLIWHQLLNLINEIPNIIQQGQDYLLNIPEYQDVINAEQIKAVTASINEQFVESSKGLLTASLNSIVTVVTLLIYLVLVPLLVFFMLADKETLLRQVMFLMPKKRRLAIKVWAEMNQQIGNYIQGKVIEILIVGSVSVITFLLLDLRYAVLLGVAVGLSVLIPYIGAAVVTVPVGIVALFQFGVSPEFWYVMIAYGIIQAIDGNVIVPILFSQAVNLHPVFIIVAVLFFGGVWGFWGVFFAIPLATLVKAVINAWPTSYDASQMQSPVGKS</sequence>